<organism evidence="2 3">
    <name type="scientific">Kribbella caucasensis</name>
    <dbReference type="NCBI Taxonomy" id="2512215"/>
    <lineage>
        <taxon>Bacteria</taxon>
        <taxon>Bacillati</taxon>
        <taxon>Actinomycetota</taxon>
        <taxon>Actinomycetes</taxon>
        <taxon>Propionibacteriales</taxon>
        <taxon>Kribbellaceae</taxon>
        <taxon>Kribbella</taxon>
    </lineage>
</organism>
<feature type="transmembrane region" description="Helical" evidence="1">
    <location>
        <begin position="52"/>
        <end position="77"/>
    </location>
</feature>
<dbReference type="RefSeq" id="WP_133799369.1">
    <property type="nucleotide sequence ID" value="NZ_SNWQ01000003.1"/>
</dbReference>
<keyword evidence="1" id="KW-1133">Transmembrane helix</keyword>
<feature type="transmembrane region" description="Helical" evidence="1">
    <location>
        <begin position="6"/>
        <end position="31"/>
    </location>
</feature>
<proteinExistence type="predicted"/>
<dbReference type="AlphaFoldDB" id="A0A4R6KMX6"/>
<sequence>MTLWYLARAAGVMSLVLFTVAASLGLLAAGGRQPGRRFWFQYVHRSASATGLALLAAHVIAVIADSYVAINASVLILPFTSGYRPFAMVVGVLALYGLVLAAVVGAARGRLAKSERFTKSWRSIHIAASVGWLLSIGHALLAGTDRGTPWMLAITISCLAAVGAAAAVRIKSRTVRTGTQLNLARAAGAGRTR</sequence>
<comment type="caution">
    <text evidence="2">The sequence shown here is derived from an EMBL/GenBank/DDBJ whole genome shotgun (WGS) entry which is preliminary data.</text>
</comment>
<keyword evidence="1" id="KW-0472">Membrane</keyword>
<feature type="transmembrane region" description="Helical" evidence="1">
    <location>
        <begin position="124"/>
        <end position="144"/>
    </location>
</feature>
<evidence type="ECO:0008006" key="4">
    <source>
        <dbReference type="Google" id="ProtNLM"/>
    </source>
</evidence>
<protein>
    <recommendedName>
        <fullName evidence="4">Sulfoxide reductase heme-binding subunit YedZ</fullName>
    </recommendedName>
</protein>
<accession>A0A4R6KMX6</accession>
<name>A0A4R6KMX6_9ACTN</name>
<feature type="transmembrane region" description="Helical" evidence="1">
    <location>
        <begin position="83"/>
        <end position="104"/>
    </location>
</feature>
<feature type="transmembrane region" description="Helical" evidence="1">
    <location>
        <begin position="150"/>
        <end position="168"/>
    </location>
</feature>
<gene>
    <name evidence="2" type="ORF">EV643_103157</name>
</gene>
<keyword evidence="3" id="KW-1185">Reference proteome</keyword>
<reference evidence="2 3" key="1">
    <citation type="submission" date="2019-03" db="EMBL/GenBank/DDBJ databases">
        <title>Genomic Encyclopedia of Type Strains, Phase III (KMG-III): the genomes of soil and plant-associated and newly described type strains.</title>
        <authorList>
            <person name="Whitman W."/>
        </authorList>
    </citation>
    <scope>NUCLEOTIDE SEQUENCE [LARGE SCALE GENOMIC DNA]</scope>
    <source>
        <strain evidence="2 3">VKM Ac-2527</strain>
    </source>
</reference>
<evidence type="ECO:0000313" key="3">
    <source>
        <dbReference type="Proteomes" id="UP000295388"/>
    </source>
</evidence>
<evidence type="ECO:0000256" key="1">
    <source>
        <dbReference type="SAM" id="Phobius"/>
    </source>
</evidence>
<evidence type="ECO:0000313" key="2">
    <source>
        <dbReference type="EMBL" id="TDO51420.1"/>
    </source>
</evidence>
<keyword evidence="1" id="KW-0812">Transmembrane</keyword>
<dbReference type="OrthoDB" id="4827239at2"/>
<dbReference type="EMBL" id="SNWQ01000003">
    <property type="protein sequence ID" value="TDO51420.1"/>
    <property type="molecule type" value="Genomic_DNA"/>
</dbReference>
<dbReference type="Proteomes" id="UP000295388">
    <property type="component" value="Unassembled WGS sequence"/>
</dbReference>